<dbReference type="RefSeq" id="WP_310055349.1">
    <property type="nucleotide sequence ID" value="NZ_JAVDVW010000002.1"/>
</dbReference>
<sequence>MATYIALSTFTDQGIRNVKETTKRAAAVKEMGKKFGADMTQIYWTLGSYDLVVIIEAQDEQAATAFAMAIGAAGNVRTQTLRAFNAEEMNGIIGKMP</sequence>
<accession>A0ABU1VSP4</accession>
<dbReference type="Proteomes" id="UP001267878">
    <property type="component" value="Unassembled WGS sequence"/>
</dbReference>
<dbReference type="InterPro" id="IPR014845">
    <property type="entry name" value="GYD/TTHA1554"/>
</dbReference>
<comment type="caution">
    <text evidence="1">The sequence shown here is derived from an EMBL/GenBank/DDBJ whole genome shotgun (WGS) entry which is preliminary data.</text>
</comment>
<keyword evidence="2" id="KW-1185">Reference proteome</keyword>
<organism evidence="1 2">
    <name type="scientific">Agrilutibacter niabensis</name>
    <dbReference type="NCBI Taxonomy" id="380628"/>
    <lineage>
        <taxon>Bacteria</taxon>
        <taxon>Pseudomonadati</taxon>
        <taxon>Pseudomonadota</taxon>
        <taxon>Gammaproteobacteria</taxon>
        <taxon>Lysobacterales</taxon>
        <taxon>Lysobacteraceae</taxon>
        <taxon>Agrilutibacter</taxon>
    </lineage>
</organism>
<proteinExistence type="predicted"/>
<reference evidence="1 2" key="1">
    <citation type="submission" date="2023-07" db="EMBL/GenBank/DDBJ databases">
        <title>Sorghum-associated microbial communities from plants grown in Nebraska, USA.</title>
        <authorList>
            <person name="Schachtman D."/>
        </authorList>
    </citation>
    <scope>NUCLEOTIDE SEQUENCE [LARGE SCALE GENOMIC DNA]</scope>
    <source>
        <strain evidence="1 2">BE187</strain>
    </source>
</reference>
<name>A0ABU1VSP4_9GAMM</name>
<evidence type="ECO:0000313" key="1">
    <source>
        <dbReference type="EMBL" id="MDR7100511.1"/>
    </source>
</evidence>
<protein>
    <submittedName>
        <fullName evidence="1">Uncharacterized protein with GYD domain</fullName>
    </submittedName>
</protein>
<dbReference type="Pfam" id="PF08734">
    <property type="entry name" value="GYD"/>
    <property type="match status" value="1"/>
</dbReference>
<dbReference type="EMBL" id="JAVDVW010000002">
    <property type="protein sequence ID" value="MDR7100511.1"/>
    <property type="molecule type" value="Genomic_DNA"/>
</dbReference>
<evidence type="ECO:0000313" key="2">
    <source>
        <dbReference type="Proteomes" id="UP001267878"/>
    </source>
</evidence>
<gene>
    <name evidence="1" type="ORF">J2X04_002892</name>
</gene>